<keyword evidence="2" id="KW-0812">Transmembrane</keyword>
<dbReference type="Pfam" id="PF07690">
    <property type="entry name" value="MFS_1"/>
    <property type="match status" value="1"/>
</dbReference>
<protein>
    <submittedName>
        <fullName evidence="3">MFS transporter</fullName>
    </submittedName>
</protein>
<gene>
    <name evidence="3" type="ORF">EYB31_36955</name>
</gene>
<comment type="caution">
    <text evidence="3">The sequence shown here is derived from an EMBL/GenBank/DDBJ whole genome shotgun (WGS) entry which is preliminary data.</text>
</comment>
<evidence type="ECO:0000313" key="3">
    <source>
        <dbReference type="EMBL" id="TBL69086.1"/>
    </source>
</evidence>
<keyword evidence="4" id="KW-1185">Reference proteome</keyword>
<organism evidence="3 4">
    <name type="scientific">Paenibacillus thalictri</name>
    <dbReference type="NCBI Taxonomy" id="2527873"/>
    <lineage>
        <taxon>Bacteria</taxon>
        <taxon>Bacillati</taxon>
        <taxon>Bacillota</taxon>
        <taxon>Bacilli</taxon>
        <taxon>Bacillales</taxon>
        <taxon>Paenibacillaceae</taxon>
        <taxon>Paenibacillus</taxon>
    </lineage>
</organism>
<keyword evidence="2" id="KW-0472">Membrane</keyword>
<accession>A0A4Q9DDB0</accession>
<keyword evidence="2" id="KW-1133">Transmembrane helix</keyword>
<comment type="subcellular location">
    <subcellularLocation>
        <location evidence="1">Cell membrane</location>
        <topology evidence="1">Multi-pass membrane protein</topology>
    </subcellularLocation>
</comment>
<name>A0A4Q9DDB0_9BACL</name>
<dbReference type="Proteomes" id="UP000293142">
    <property type="component" value="Unassembled WGS sequence"/>
</dbReference>
<dbReference type="SUPFAM" id="SSF103473">
    <property type="entry name" value="MFS general substrate transporter"/>
    <property type="match status" value="1"/>
</dbReference>
<dbReference type="GO" id="GO:0022857">
    <property type="term" value="F:transmembrane transporter activity"/>
    <property type="evidence" value="ECO:0007669"/>
    <property type="project" value="InterPro"/>
</dbReference>
<sequence>MSPLMRSLRKWHLLDDRAGAMANILLGFSAFLVFGVPIGRIVTAVYDWKVIFWVIGIFILFGIFAIAKVIPTLKSEVSVPLGKQLALLKYRQKKKCPLLCSQGAGFCCAVIALPSCADRH</sequence>
<evidence type="ECO:0000313" key="4">
    <source>
        <dbReference type="Proteomes" id="UP000293142"/>
    </source>
</evidence>
<dbReference type="EMBL" id="SIRE01000041">
    <property type="protein sequence ID" value="TBL69086.1"/>
    <property type="molecule type" value="Genomic_DNA"/>
</dbReference>
<feature type="transmembrane region" description="Helical" evidence="2">
    <location>
        <begin position="20"/>
        <end position="38"/>
    </location>
</feature>
<feature type="transmembrane region" description="Helical" evidence="2">
    <location>
        <begin position="50"/>
        <end position="70"/>
    </location>
</feature>
<dbReference type="Gene3D" id="1.20.1720.10">
    <property type="entry name" value="Multidrug resistance protein D"/>
    <property type="match status" value="1"/>
</dbReference>
<evidence type="ECO:0000256" key="2">
    <source>
        <dbReference type="SAM" id="Phobius"/>
    </source>
</evidence>
<dbReference type="InterPro" id="IPR011701">
    <property type="entry name" value="MFS"/>
</dbReference>
<dbReference type="GO" id="GO:0005886">
    <property type="term" value="C:plasma membrane"/>
    <property type="evidence" value="ECO:0007669"/>
    <property type="project" value="UniProtKB-SubCell"/>
</dbReference>
<dbReference type="InterPro" id="IPR036259">
    <property type="entry name" value="MFS_trans_sf"/>
</dbReference>
<evidence type="ECO:0000256" key="1">
    <source>
        <dbReference type="ARBA" id="ARBA00004651"/>
    </source>
</evidence>
<dbReference type="AlphaFoldDB" id="A0A4Q9DDB0"/>
<reference evidence="3 4" key="1">
    <citation type="submission" date="2019-02" db="EMBL/GenBank/DDBJ databases">
        <title>Paenibacillus sp. nov., isolated from surface-sterilized tissue of Thalictrum simplex L.</title>
        <authorList>
            <person name="Tuo L."/>
        </authorList>
    </citation>
    <scope>NUCLEOTIDE SEQUENCE [LARGE SCALE GENOMIC DNA]</scope>
    <source>
        <strain evidence="3 4">N2SHLJ1</strain>
    </source>
</reference>
<proteinExistence type="predicted"/>